<feature type="transmembrane region" description="Helical" evidence="7">
    <location>
        <begin position="138"/>
        <end position="157"/>
    </location>
</feature>
<dbReference type="EMBL" id="AP012337">
    <property type="protein sequence ID" value="BAM01355.1"/>
    <property type="molecule type" value="Genomic_DNA"/>
</dbReference>
<reference evidence="9 10" key="1">
    <citation type="submission" date="2012-02" db="EMBL/GenBank/DDBJ databases">
        <title>Complete genome sequence of Caldilinea aerophila DSM 14535 (= NBRC 102666).</title>
        <authorList>
            <person name="Oguchi A."/>
            <person name="Hosoyama A."/>
            <person name="Sekine M."/>
            <person name="Fukai R."/>
            <person name="Kato Y."/>
            <person name="Nakamura S."/>
            <person name="Hanada S."/>
            <person name="Yamazaki S."/>
            <person name="Fujita N."/>
        </authorList>
    </citation>
    <scope>NUCLEOTIDE SEQUENCE [LARGE SCALE GENOMIC DNA]</scope>
    <source>
        <strain evidence="10">DSM 14535 / JCM 11387 / NBRC 104270 / STL-6-O1</strain>
    </source>
</reference>
<keyword evidence="4 7" id="KW-0812">Transmembrane</keyword>
<evidence type="ECO:0000256" key="4">
    <source>
        <dbReference type="ARBA" id="ARBA00022692"/>
    </source>
</evidence>
<feature type="transmembrane region" description="Helical" evidence="7">
    <location>
        <begin position="9"/>
        <end position="27"/>
    </location>
</feature>
<dbReference type="RefSeq" id="WP_014434581.1">
    <property type="nucleotide sequence ID" value="NC_017079.1"/>
</dbReference>
<evidence type="ECO:0000256" key="1">
    <source>
        <dbReference type="ARBA" id="ARBA00004651"/>
    </source>
</evidence>
<keyword evidence="6 7" id="KW-0472">Membrane</keyword>
<dbReference type="eggNOG" id="COG0395">
    <property type="taxonomic scope" value="Bacteria"/>
</dbReference>
<evidence type="ECO:0000256" key="3">
    <source>
        <dbReference type="ARBA" id="ARBA00022475"/>
    </source>
</evidence>
<dbReference type="Pfam" id="PF00528">
    <property type="entry name" value="BPD_transp_1"/>
    <property type="match status" value="1"/>
</dbReference>
<dbReference type="SUPFAM" id="SSF161098">
    <property type="entry name" value="MetI-like"/>
    <property type="match status" value="1"/>
</dbReference>
<comment type="similarity">
    <text evidence="7">Belongs to the binding-protein-dependent transport system permease family.</text>
</comment>
<evidence type="ECO:0000256" key="6">
    <source>
        <dbReference type="ARBA" id="ARBA00023136"/>
    </source>
</evidence>
<keyword evidence="3" id="KW-1003">Cell membrane</keyword>
<proteinExistence type="inferred from homology"/>
<keyword evidence="10" id="KW-1185">Reference proteome</keyword>
<evidence type="ECO:0000256" key="2">
    <source>
        <dbReference type="ARBA" id="ARBA00022448"/>
    </source>
</evidence>
<comment type="subcellular location">
    <subcellularLocation>
        <location evidence="1 7">Cell membrane</location>
        <topology evidence="1 7">Multi-pass membrane protein</topology>
    </subcellularLocation>
</comment>
<evidence type="ECO:0000256" key="7">
    <source>
        <dbReference type="RuleBase" id="RU363032"/>
    </source>
</evidence>
<evidence type="ECO:0000256" key="5">
    <source>
        <dbReference type="ARBA" id="ARBA00022989"/>
    </source>
</evidence>
<dbReference type="PANTHER" id="PTHR43744:SF8">
    <property type="entry name" value="SN-GLYCEROL-3-PHOSPHATE TRANSPORT SYSTEM PERMEASE PROTEIN UGPE"/>
    <property type="match status" value="1"/>
</dbReference>
<evidence type="ECO:0000313" key="9">
    <source>
        <dbReference type="EMBL" id="BAM01355.1"/>
    </source>
</evidence>
<dbReference type="CDD" id="cd06261">
    <property type="entry name" value="TM_PBP2"/>
    <property type="match status" value="1"/>
</dbReference>
<accession>I0I7W7</accession>
<dbReference type="OrthoDB" id="9810086at2"/>
<dbReference type="PROSITE" id="PS50928">
    <property type="entry name" value="ABC_TM1"/>
    <property type="match status" value="1"/>
</dbReference>
<organism evidence="9 10">
    <name type="scientific">Caldilinea aerophila (strain DSM 14535 / JCM 11387 / NBRC 104270 / STL-6-O1)</name>
    <dbReference type="NCBI Taxonomy" id="926550"/>
    <lineage>
        <taxon>Bacteria</taxon>
        <taxon>Bacillati</taxon>
        <taxon>Chloroflexota</taxon>
        <taxon>Caldilineae</taxon>
        <taxon>Caldilineales</taxon>
        <taxon>Caldilineaceae</taxon>
        <taxon>Caldilinea</taxon>
    </lineage>
</organism>
<feature type="transmembrane region" description="Helical" evidence="7">
    <location>
        <begin position="105"/>
        <end position="132"/>
    </location>
</feature>
<keyword evidence="5 7" id="KW-1133">Transmembrane helix</keyword>
<dbReference type="InterPro" id="IPR035906">
    <property type="entry name" value="MetI-like_sf"/>
</dbReference>
<dbReference type="KEGG" id="cap:CLDAP_33150"/>
<keyword evidence="2 7" id="KW-0813">Transport</keyword>
<dbReference type="PATRIC" id="fig|926550.5.peg.3581"/>
<dbReference type="AlphaFoldDB" id="I0I7W7"/>
<sequence>MQRRVGRIALYAAAITLAVLFLFPIIWSTLTSIKPPAEASATPPTYLPSTITFDNYIKLNKYGAGIARYIFNSASVALITVLGTIILSTLAGYGFSRFQFPAKNVLFIMILAALMIPFQSILTSIFLLLSAVKLQNTLIGLALVYITFQLPFGVFMMRNTFDTVPREIEEAALLDGASIWQMLTRVMLVLVRPGIITVAVYAFLNAWNEFLAALIIMTQEANFTLPIMLTSVRSGYYGAIDWGALQAGITVTILPCIILFLFLQRYYMQGLMGGAVKG</sequence>
<feature type="transmembrane region" description="Helical" evidence="7">
    <location>
        <begin position="69"/>
        <end position="93"/>
    </location>
</feature>
<gene>
    <name evidence="9" type="ordered locus">CLDAP_33150</name>
</gene>
<protein>
    <submittedName>
        <fullName evidence="9">Putative ABC transporter permease protein</fullName>
    </submittedName>
</protein>
<evidence type="ECO:0000259" key="8">
    <source>
        <dbReference type="PROSITE" id="PS50928"/>
    </source>
</evidence>
<name>I0I7W7_CALAS</name>
<dbReference type="STRING" id="926550.CLDAP_33150"/>
<dbReference type="GO" id="GO:0005886">
    <property type="term" value="C:plasma membrane"/>
    <property type="evidence" value="ECO:0007669"/>
    <property type="project" value="UniProtKB-SubCell"/>
</dbReference>
<dbReference type="HOGENOM" id="CLU_016047_1_2_0"/>
<feature type="domain" description="ABC transmembrane type-1" evidence="8">
    <location>
        <begin position="70"/>
        <end position="263"/>
    </location>
</feature>
<feature type="transmembrane region" description="Helical" evidence="7">
    <location>
        <begin position="186"/>
        <end position="204"/>
    </location>
</feature>
<dbReference type="Gene3D" id="1.10.3720.10">
    <property type="entry name" value="MetI-like"/>
    <property type="match status" value="1"/>
</dbReference>
<dbReference type="GO" id="GO:0055085">
    <property type="term" value="P:transmembrane transport"/>
    <property type="evidence" value="ECO:0007669"/>
    <property type="project" value="InterPro"/>
</dbReference>
<dbReference type="Proteomes" id="UP000007880">
    <property type="component" value="Chromosome"/>
</dbReference>
<feature type="transmembrane region" description="Helical" evidence="7">
    <location>
        <begin position="242"/>
        <end position="263"/>
    </location>
</feature>
<dbReference type="InterPro" id="IPR000515">
    <property type="entry name" value="MetI-like"/>
</dbReference>
<evidence type="ECO:0000313" key="10">
    <source>
        <dbReference type="Proteomes" id="UP000007880"/>
    </source>
</evidence>
<dbReference type="PANTHER" id="PTHR43744">
    <property type="entry name" value="ABC TRANSPORTER PERMEASE PROTEIN MG189-RELATED-RELATED"/>
    <property type="match status" value="1"/>
</dbReference>